<evidence type="ECO:0000256" key="9">
    <source>
        <dbReference type="ARBA" id="ARBA00023204"/>
    </source>
</evidence>
<gene>
    <name evidence="15" type="ORF">PPACK8108_LOCUS23331</name>
</gene>
<dbReference type="Gene3D" id="3.30.40.10">
    <property type="entry name" value="Zinc/RING finger domain, C3HC4 (zinc finger)"/>
    <property type="match status" value="1"/>
</dbReference>
<dbReference type="CDD" id="cd01453">
    <property type="entry name" value="vWA_transcription_factor_IIH_type"/>
    <property type="match status" value="1"/>
</dbReference>
<keyword evidence="4" id="KW-0227">DNA damage</keyword>
<evidence type="ECO:0000256" key="2">
    <source>
        <dbReference type="ARBA" id="ARBA00006092"/>
    </source>
</evidence>
<comment type="caution">
    <text evidence="15">The sequence shown here is derived from an EMBL/GenBank/DDBJ whole genome shotgun (WGS) entry which is preliminary data.</text>
</comment>
<dbReference type="PIRSF" id="PIRSF015919">
    <property type="entry name" value="TFIIH_SSL1"/>
    <property type="match status" value="1"/>
</dbReference>
<evidence type="ECO:0000313" key="16">
    <source>
        <dbReference type="Proteomes" id="UP001153365"/>
    </source>
</evidence>
<dbReference type="GO" id="GO:0000439">
    <property type="term" value="C:transcription factor TFIIH core complex"/>
    <property type="evidence" value="ECO:0007669"/>
    <property type="project" value="UniProtKB-UniRule"/>
</dbReference>
<dbReference type="Pfam" id="PF04056">
    <property type="entry name" value="Ssl1"/>
    <property type="match status" value="1"/>
</dbReference>
<evidence type="ECO:0000256" key="6">
    <source>
        <dbReference type="ARBA" id="ARBA00022833"/>
    </source>
</evidence>
<feature type="domain" description="VWFA" evidence="14">
    <location>
        <begin position="114"/>
        <end position="265"/>
    </location>
</feature>
<protein>
    <recommendedName>
        <fullName evidence="11">General transcription and DNA repair factor IIH</fullName>
    </recommendedName>
</protein>
<dbReference type="GO" id="GO:0005675">
    <property type="term" value="C:transcription factor TFIIH holo complex"/>
    <property type="evidence" value="ECO:0007669"/>
    <property type="project" value="UniProtKB-UniRule"/>
</dbReference>
<dbReference type="InterPro" id="IPR012170">
    <property type="entry name" value="TFIIH_SSL1/p44"/>
</dbReference>
<keyword evidence="3 11" id="KW-0479">Metal-binding</keyword>
<name>A0AAV0BNZ1_PHAPC</name>
<sequence>MQGGSLEQIEESDEEEMVTIDKGSKHRNRTEDPNFDPQRDGNRSNNIKPKKKKTAYASQDGVGYSWEEEYKRSWDVLKEDDSGSLETAINQLISSKRNRIMRDNSSIQRGIIRHLCIILDLSLSMTDRDLRPNRLSLTINYTKEFVTEFFDQNPISQLCILVTRDGISQRLSHLSGNPIDHHRALDDKSKLVPSGEPSLQNALEMARATLSHLPSHGSHEALMIMGSLTTCDPRDINETIKNLESDRMRVSIVGLAAEVHICKEICKRTQGKYGVILNEDHFKELLFESIPPPPKLLSQNDRSGFTHQSADLIQMGFPKQVESKRVMALCVCHPASGSTPSSLDHQRKFRAGFICPRCEVKNCENPTNCLICGLMIVSSPHLARTYRHLFPVANWKEITIPNEKFPGSMKCFGCDLVLIEEEDDDDENQNCKETEEAVVQKINLQKFKVPTMKDRGKRKAVMRAYHCERCGETFCMDCDVYHDQLGLCPGCC</sequence>
<dbReference type="InterPro" id="IPR007198">
    <property type="entry name" value="Ssl1-like"/>
</dbReference>
<organism evidence="15 16">
    <name type="scientific">Phakopsora pachyrhizi</name>
    <name type="common">Asian soybean rust disease fungus</name>
    <dbReference type="NCBI Taxonomy" id="170000"/>
    <lineage>
        <taxon>Eukaryota</taxon>
        <taxon>Fungi</taxon>
        <taxon>Dikarya</taxon>
        <taxon>Basidiomycota</taxon>
        <taxon>Pucciniomycotina</taxon>
        <taxon>Pucciniomycetes</taxon>
        <taxon>Pucciniales</taxon>
        <taxon>Phakopsoraceae</taxon>
        <taxon>Phakopsora</taxon>
    </lineage>
</organism>
<comment type="function">
    <text evidence="11">Component of the general transcription and DNA repair factor IIH (TFIIH) core complex, which is involved in general and transcription-coupled nucleotide excision repair (NER) of damaged DNA and, when complexed to TFIIK, in RNA transcription by RNA polymerase II.</text>
</comment>
<evidence type="ECO:0000256" key="12">
    <source>
        <dbReference type="PIRSR" id="PIRSR015919-1"/>
    </source>
</evidence>
<keyword evidence="10 11" id="KW-0539">Nucleus</keyword>
<evidence type="ECO:0000256" key="3">
    <source>
        <dbReference type="ARBA" id="ARBA00022723"/>
    </source>
</evidence>
<feature type="compositionally biased region" description="Basic and acidic residues" evidence="13">
    <location>
        <begin position="29"/>
        <end position="42"/>
    </location>
</feature>
<dbReference type="InterPro" id="IPR036465">
    <property type="entry name" value="vWFA_dom_sf"/>
</dbReference>
<evidence type="ECO:0000256" key="11">
    <source>
        <dbReference type="PIRNR" id="PIRNR015919"/>
    </source>
</evidence>
<dbReference type="GO" id="GO:0006289">
    <property type="term" value="P:nucleotide-excision repair"/>
    <property type="evidence" value="ECO:0007669"/>
    <property type="project" value="UniProtKB-UniRule"/>
</dbReference>
<dbReference type="PANTHER" id="PTHR12695:SF2">
    <property type="entry name" value="GENERAL TRANSCRIPTION FACTOR IIH SUBUNIT 2-RELATED"/>
    <property type="match status" value="1"/>
</dbReference>
<dbReference type="InterPro" id="IPR013083">
    <property type="entry name" value="Znf_RING/FYVE/PHD"/>
</dbReference>
<feature type="zinc finger region" description="C4-type" evidence="12">
    <location>
        <begin position="355"/>
        <end position="372"/>
    </location>
</feature>
<dbReference type="NCBIfam" id="TIGR00622">
    <property type="entry name" value="ssl1"/>
    <property type="match status" value="1"/>
</dbReference>
<evidence type="ECO:0000256" key="4">
    <source>
        <dbReference type="ARBA" id="ARBA00022763"/>
    </source>
</evidence>
<keyword evidence="8 11" id="KW-0804">Transcription</keyword>
<evidence type="ECO:0000256" key="5">
    <source>
        <dbReference type="ARBA" id="ARBA00022771"/>
    </source>
</evidence>
<dbReference type="InterPro" id="IPR046349">
    <property type="entry name" value="C1-like_sf"/>
</dbReference>
<dbReference type="GO" id="GO:0008270">
    <property type="term" value="F:zinc ion binding"/>
    <property type="evidence" value="ECO:0007669"/>
    <property type="project" value="UniProtKB-UniRule"/>
</dbReference>
<dbReference type="SMART" id="SM01047">
    <property type="entry name" value="C1_4"/>
    <property type="match status" value="1"/>
</dbReference>
<evidence type="ECO:0000256" key="7">
    <source>
        <dbReference type="ARBA" id="ARBA00023015"/>
    </source>
</evidence>
<dbReference type="FunFam" id="3.40.50.410:FF:000015">
    <property type="entry name" value="General transcription factor IIH subunit 2"/>
    <property type="match status" value="1"/>
</dbReference>
<dbReference type="AlphaFoldDB" id="A0AAV0BNZ1"/>
<evidence type="ECO:0000256" key="10">
    <source>
        <dbReference type="ARBA" id="ARBA00023242"/>
    </source>
</evidence>
<feature type="compositionally biased region" description="Acidic residues" evidence="13">
    <location>
        <begin position="8"/>
        <end position="18"/>
    </location>
</feature>
<dbReference type="SUPFAM" id="SSF57889">
    <property type="entry name" value="Cysteine-rich domain"/>
    <property type="match status" value="1"/>
</dbReference>
<dbReference type="PANTHER" id="PTHR12695">
    <property type="entry name" value="GENERAL TRANSCRIPTION FACTOR IIH SUBUNIT 2"/>
    <property type="match status" value="1"/>
</dbReference>
<dbReference type="Gene3D" id="3.40.50.410">
    <property type="entry name" value="von Willebrand factor, type A domain"/>
    <property type="match status" value="1"/>
</dbReference>
<evidence type="ECO:0000256" key="8">
    <source>
        <dbReference type="ARBA" id="ARBA00023163"/>
    </source>
</evidence>
<dbReference type="GO" id="GO:0006351">
    <property type="term" value="P:DNA-templated transcription"/>
    <property type="evidence" value="ECO:0007669"/>
    <property type="project" value="InterPro"/>
</dbReference>
<accession>A0AAV0BNZ1</accession>
<dbReference type="SMART" id="SM00327">
    <property type="entry name" value="VWA"/>
    <property type="match status" value="1"/>
</dbReference>
<feature type="region of interest" description="Disordered" evidence="13">
    <location>
        <begin position="1"/>
        <end position="58"/>
    </location>
</feature>
<evidence type="ECO:0000313" key="15">
    <source>
        <dbReference type="EMBL" id="CAH7688373.1"/>
    </source>
</evidence>
<dbReference type="EMBL" id="CALTRL010005975">
    <property type="protein sequence ID" value="CAH7688373.1"/>
    <property type="molecule type" value="Genomic_DNA"/>
</dbReference>
<keyword evidence="6 11" id="KW-0862">Zinc</keyword>
<dbReference type="PROSITE" id="PS50234">
    <property type="entry name" value="VWFA"/>
    <property type="match status" value="1"/>
</dbReference>
<evidence type="ECO:0000256" key="1">
    <source>
        <dbReference type="ARBA" id="ARBA00004123"/>
    </source>
</evidence>
<dbReference type="GO" id="GO:0006357">
    <property type="term" value="P:regulation of transcription by RNA polymerase II"/>
    <property type="evidence" value="ECO:0007669"/>
    <property type="project" value="UniProtKB-UniRule"/>
</dbReference>
<dbReference type="Pfam" id="PF07975">
    <property type="entry name" value="C1_4"/>
    <property type="match status" value="1"/>
</dbReference>
<dbReference type="Proteomes" id="UP001153365">
    <property type="component" value="Unassembled WGS sequence"/>
</dbReference>
<keyword evidence="7 11" id="KW-0805">Transcription regulation</keyword>
<reference evidence="15" key="1">
    <citation type="submission" date="2022-06" db="EMBL/GenBank/DDBJ databases">
        <authorList>
            <consortium name="SYNGENTA / RWTH Aachen University"/>
        </authorList>
    </citation>
    <scope>NUCLEOTIDE SEQUENCE</scope>
</reference>
<evidence type="ECO:0000256" key="13">
    <source>
        <dbReference type="SAM" id="MobiDB-lite"/>
    </source>
</evidence>
<keyword evidence="5" id="KW-0863">Zinc-finger</keyword>
<dbReference type="InterPro" id="IPR002035">
    <property type="entry name" value="VWF_A"/>
</dbReference>
<proteinExistence type="inferred from homology"/>
<comment type="similarity">
    <text evidence="2 11">Belongs to the GTF2H2 family.</text>
</comment>
<dbReference type="SUPFAM" id="SSF53300">
    <property type="entry name" value="vWA-like"/>
    <property type="match status" value="1"/>
</dbReference>
<comment type="subcellular location">
    <subcellularLocation>
        <location evidence="1 11">Nucleus</location>
    </subcellularLocation>
</comment>
<dbReference type="InterPro" id="IPR004595">
    <property type="entry name" value="TFIIH_C1-like_dom"/>
</dbReference>
<evidence type="ECO:0000259" key="14">
    <source>
        <dbReference type="PROSITE" id="PS50234"/>
    </source>
</evidence>
<keyword evidence="9" id="KW-0234">DNA repair</keyword>
<keyword evidence="16" id="KW-1185">Reference proteome</keyword>